<dbReference type="eggNOG" id="KOG0895">
    <property type="taxonomic scope" value="Eukaryota"/>
</dbReference>
<reference evidence="6" key="2">
    <citation type="submission" date="2009-11" db="EMBL/GenBank/DDBJ databases">
        <title>The Genome Sequence of Allomyces macrogynus strain ATCC 38327.</title>
        <authorList>
            <consortium name="The Broad Institute Genome Sequencing Platform"/>
            <person name="Russ C."/>
            <person name="Cuomo C."/>
            <person name="Shea T."/>
            <person name="Young S.K."/>
            <person name="Zeng Q."/>
            <person name="Koehrsen M."/>
            <person name="Haas B."/>
            <person name="Borodovsky M."/>
            <person name="Guigo R."/>
            <person name="Alvarado L."/>
            <person name="Berlin A."/>
            <person name="Borenstein D."/>
            <person name="Chen Z."/>
            <person name="Engels R."/>
            <person name="Freedman E."/>
            <person name="Gellesch M."/>
            <person name="Goldberg J."/>
            <person name="Griggs A."/>
            <person name="Gujja S."/>
            <person name="Heiman D."/>
            <person name="Hepburn T."/>
            <person name="Howarth C."/>
            <person name="Jen D."/>
            <person name="Larson L."/>
            <person name="Lewis B."/>
            <person name="Mehta T."/>
            <person name="Park D."/>
            <person name="Pearson M."/>
            <person name="Roberts A."/>
            <person name="Saif S."/>
            <person name="Shenoy N."/>
            <person name="Sisk P."/>
            <person name="Stolte C."/>
            <person name="Sykes S."/>
            <person name="Walk T."/>
            <person name="White J."/>
            <person name="Yandava C."/>
            <person name="Burger G."/>
            <person name="Gray M.W."/>
            <person name="Holland P.W.H."/>
            <person name="King N."/>
            <person name="Lang F.B.F."/>
            <person name="Roger A.J."/>
            <person name="Ruiz-Trillo I."/>
            <person name="Lander E."/>
            <person name="Nusbaum C."/>
        </authorList>
    </citation>
    <scope>NUCLEOTIDE SEQUENCE [LARGE SCALE GENOMIC DNA]</scope>
    <source>
        <strain evidence="6">ATCC 38327</strain>
    </source>
</reference>
<protein>
    <recommendedName>
        <fullName evidence="4">UBC core domain-containing protein</fullName>
    </recommendedName>
</protein>
<evidence type="ECO:0000259" key="4">
    <source>
        <dbReference type="PROSITE" id="PS50127"/>
    </source>
</evidence>
<dbReference type="InterPro" id="IPR000608">
    <property type="entry name" value="UBC"/>
</dbReference>
<keyword evidence="6" id="KW-1185">Reference proteome</keyword>
<feature type="compositionally biased region" description="Low complexity" evidence="3">
    <location>
        <begin position="841"/>
        <end position="850"/>
    </location>
</feature>
<dbReference type="CDD" id="cd23837">
    <property type="entry name" value="UBCc_UBE2O"/>
    <property type="match status" value="1"/>
</dbReference>
<name>A0A0L0SQJ1_ALLM3</name>
<feature type="compositionally biased region" description="Low complexity" evidence="3">
    <location>
        <begin position="533"/>
        <end position="549"/>
    </location>
</feature>
<dbReference type="VEuPathDB" id="FungiDB:AMAG_10001"/>
<dbReference type="InterPro" id="IPR057733">
    <property type="entry name" value="UBE2O-like_SH3-B"/>
</dbReference>
<dbReference type="Gene3D" id="3.10.110.10">
    <property type="entry name" value="Ubiquitin Conjugating Enzyme"/>
    <property type="match status" value="1"/>
</dbReference>
<dbReference type="PROSITE" id="PS50127">
    <property type="entry name" value="UBC_2"/>
    <property type="match status" value="1"/>
</dbReference>
<dbReference type="Pfam" id="PF23043">
    <property type="entry name" value="SH3-B_UBE2O"/>
    <property type="match status" value="1"/>
</dbReference>
<reference evidence="5 6" key="1">
    <citation type="submission" date="2009-11" db="EMBL/GenBank/DDBJ databases">
        <title>Annotation of Allomyces macrogynus ATCC 38327.</title>
        <authorList>
            <consortium name="The Broad Institute Genome Sequencing Platform"/>
            <person name="Russ C."/>
            <person name="Cuomo C."/>
            <person name="Burger G."/>
            <person name="Gray M.W."/>
            <person name="Holland P.W.H."/>
            <person name="King N."/>
            <person name="Lang F.B.F."/>
            <person name="Roger A.J."/>
            <person name="Ruiz-Trillo I."/>
            <person name="Young S.K."/>
            <person name="Zeng Q."/>
            <person name="Gargeya S."/>
            <person name="Fitzgerald M."/>
            <person name="Haas B."/>
            <person name="Abouelleil A."/>
            <person name="Alvarado L."/>
            <person name="Arachchi H.M."/>
            <person name="Berlin A."/>
            <person name="Chapman S.B."/>
            <person name="Gearin G."/>
            <person name="Goldberg J."/>
            <person name="Griggs A."/>
            <person name="Gujja S."/>
            <person name="Hansen M."/>
            <person name="Heiman D."/>
            <person name="Howarth C."/>
            <person name="Larimer J."/>
            <person name="Lui A."/>
            <person name="MacDonald P.J.P."/>
            <person name="McCowen C."/>
            <person name="Montmayeur A."/>
            <person name="Murphy C."/>
            <person name="Neiman D."/>
            <person name="Pearson M."/>
            <person name="Priest M."/>
            <person name="Roberts A."/>
            <person name="Saif S."/>
            <person name="Shea T."/>
            <person name="Sisk P."/>
            <person name="Stolte C."/>
            <person name="Sykes S."/>
            <person name="Wortman J."/>
            <person name="Nusbaum C."/>
            <person name="Birren B."/>
        </authorList>
    </citation>
    <scope>NUCLEOTIDE SEQUENCE [LARGE SCALE GENOMIC DNA]</scope>
    <source>
        <strain evidence="5 6">ATCC 38327</strain>
    </source>
</reference>
<dbReference type="GO" id="GO:0061631">
    <property type="term" value="F:ubiquitin conjugating enzyme activity"/>
    <property type="evidence" value="ECO:0007669"/>
    <property type="project" value="TreeGrafter"/>
</dbReference>
<evidence type="ECO:0000256" key="3">
    <source>
        <dbReference type="SAM" id="MobiDB-lite"/>
    </source>
</evidence>
<keyword evidence="1" id="KW-0808">Transferase</keyword>
<feature type="region of interest" description="Disordered" evidence="3">
    <location>
        <begin position="826"/>
        <end position="850"/>
    </location>
</feature>
<feature type="region of interest" description="Disordered" evidence="3">
    <location>
        <begin position="466"/>
        <end position="493"/>
    </location>
</feature>
<proteinExistence type="predicted"/>
<dbReference type="STRING" id="578462.A0A0L0SQJ1"/>
<feature type="compositionally biased region" description="Basic and acidic residues" evidence="3">
    <location>
        <begin position="826"/>
        <end position="840"/>
    </location>
</feature>
<evidence type="ECO:0000313" key="5">
    <source>
        <dbReference type="EMBL" id="KNE64644.1"/>
    </source>
</evidence>
<gene>
    <name evidence="5" type="ORF">AMAG_10001</name>
</gene>
<accession>A0A0L0SQJ1</accession>
<feature type="region of interest" description="Disordered" evidence="3">
    <location>
        <begin position="505"/>
        <end position="570"/>
    </location>
</feature>
<dbReference type="PANTHER" id="PTHR46116:SF15">
    <property type="entry name" value="(E3-INDEPENDENT) E2 UBIQUITIN-CONJUGATING ENZYME"/>
    <property type="match status" value="1"/>
</dbReference>
<feature type="compositionally biased region" description="Acidic residues" evidence="3">
    <location>
        <begin position="471"/>
        <end position="493"/>
    </location>
</feature>
<dbReference type="Pfam" id="PF23046">
    <property type="entry name" value="tSH3-B_UBE2O"/>
    <property type="match status" value="1"/>
</dbReference>
<dbReference type="Pfam" id="PF00179">
    <property type="entry name" value="UQ_con"/>
    <property type="match status" value="1"/>
</dbReference>
<evidence type="ECO:0000256" key="1">
    <source>
        <dbReference type="ARBA" id="ARBA00022679"/>
    </source>
</evidence>
<dbReference type="EMBL" id="GG745345">
    <property type="protein sequence ID" value="KNE64644.1"/>
    <property type="molecule type" value="Genomic_DNA"/>
</dbReference>
<feature type="compositionally biased region" description="Acidic residues" evidence="3">
    <location>
        <begin position="514"/>
        <end position="532"/>
    </location>
</feature>
<dbReference type="SMART" id="SM00212">
    <property type="entry name" value="UBCc"/>
    <property type="match status" value="1"/>
</dbReference>
<evidence type="ECO:0000256" key="2">
    <source>
        <dbReference type="ARBA" id="ARBA00022786"/>
    </source>
</evidence>
<dbReference type="PANTHER" id="PTHR46116">
    <property type="entry name" value="(E3-INDEPENDENT) E2 UBIQUITIN-CONJUGATING ENZYME"/>
    <property type="match status" value="1"/>
</dbReference>
<feature type="domain" description="UBC core" evidence="4">
    <location>
        <begin position="599"/>
        <end position="760"/>
    </location>
</feature>
<dbReference type="OrthoDB" id="1926878at2759"/>
<dbReference type="Proteomes" id="UP000054350">
    <property type="component" value="Unassembled WGS sequence"/>
</dbReference>
<keyword evidence="2" id="KW-0833">Ubl conjugation pathway</keyword>
<dbReference type="InterPro" id="IPR016135">
    <property type="entry name" value="UBQ-conjugating_enzyme/RWD"/>
</dbReference>
<sequence>MSNRTTRRAGPRFHSEDLVTLAASPDRVGIISRTHHDPDDDEDLDPNYDPAFNLAPDDVEISWTGSPPAAPQLYKESEVVLLDRYFLPGDIVLHPTNPTMSGTVIEVEGRADLKDVRGSATLDDVDMALLEFKYPFLSVGGILFKDGWCGRLHDVSKCKVQIMFSTGAVCEINEADLEMHAHIEFGDEHNSLSLDRVQPGLIVRVRRTFHDHVTRWLTESRSTGSGVGLIIDLHAEQLDVDWAFDTAAVNGPPLPLPDQLVDPQAVKYFRSSLEHATMFVGNLVQFRAHADTPRLADGRDATPCYRLVKTRTFATVRWQDGTVQHGMRATELKIPLAVDETALWPGDICWNRQGQLQDLEDANDLQVGVVQSVDPARRLAIVRWFDAAWENLGVPETCSLYQISSHPNFTMDLADRVLVAAHKESPRSYAWFGEVVRIALDGTRDVFLANGQTETHRFDQLTLVDPTEMGPLEDELGSEDGFLDEDGNMVDPSDEEWMTDDDEAAALSGSNDHGDEEDEERVSRDDDDEPMDVDAATTTTGTTTTAAADGDTEVEPDLASAPAAPVIPGEEPFDVVDDDDTPLDPATLHFKDATPMTAALLRQIRKQHAALRTGLPHGIYVRTFASRLDLLVALVFGPDDTPYAGAPFLFEIQLPADYPRTPPSVYFMNRSGGRMNPNLHEDGKVCLSLLGTWHGKSYESWNPSTSTILQLLVSIQGLVLVKHPYFLEPGYGKYQGTSDGAQNSRMYNERVRILSLKGTVAYLERPPAYLKSTLDAYYTRGAGKDLVDSIPKELEDPSWTEGAKVMMRPVAEKMVCKLKALAEEAAKAEEGESKEGEDARAAAADESSEQ</sequence>
<organism evidence="5 6">
    <name type="scientific">Allomyces macrogynus (strain ATCC 38327)</name>
    <name type="common">Allomyces javanicus var. macrogynus</name>
    <dbReference type="NCBI Taxonomy" id="578462"/>
    <lineage>
        <taxon>Eukaryota</taxon>
        <taxon>Fungi</taxon>
        <taxon>Fungi incertae sedis</taxon>
        <taxon>Blastocladiomycota</taxon>
        <taxon>Blastocladiomycetes</taxon>
        <taxon>Blastocladiales</taxon>
        <taxon>Blastocladiaceae</taxon>
        <taxon>Allomyces</taxon>
    </lineage>
</organism>
<evidence type="ECO:0000313" key="6">
    <source>
        <dbReference type="Proteomes" id="UP000054350"/>
    </source>
</evidence>
<dbReference type="InterPro" id="IPR057735">
    <property type="entry name" value="UBE2O-like_tSH3-B"/>
</dbReference>
<dbReference type="SUPFAM" id="SSF54495">
    <property type="entry name" value="UBC-like"/>
    <property type="match status" value="1"/>
</dbReference>
<dbReference type="AlphaFoldDB" id="A0A0L0SQJ1"/>